<dbReference type="GO" id="GO:0022857">
    <property type="term" value="F:transmembrane transporter activity"/>
    <property type="evidence" value="ECO:0007669"/>
    <property type="project" value="InterPro"/>
</dbReference>
<keyword evidence="2" id="KW-1003">Cell membrane</keyword>
<dbReference type="Pfam" id="PF07690">
    <property type="entry name" value="MFS_1"/>
    <property type="match status" value="1"/>
</dbReference>
<comment type="subcellular location">
    <subcellularLocation>
        <location evidence="1">Cell membrane</location>
        <topology evidence="1">Multi-pass membrane protein</topology>
    </subcellularLocation>
</comment>
<feature type="domain" description="Major facilitator superfamily (MFS) profile" evidence="7">
    <location>
        <begin position="3"/>
        <end position="394"/>
    </location>
</feature>
<evidence type="ECO:0000313" key="8">
    <source>
        <dbReference type="EMBL" id="TYR30975.1"/>
    </source>
</evidence>
<keyword evidence="3 6" id="KW-0812">Transmembrane</keyword>
<evidence type="ECO:0000256" key="1">
    <source>
        <dbReference type="ARBA" id="ARBA00004651"/>
    </source>
</evidence>
<feature type="transmembrane region" description="Helical" evidence="6">
    <location>
        <begin position="272"/>
        <end position="290"/>
    </location>
</feature>
<accession>A0A5D4GUK8</accession>
<dbReference type="PANTHER" id="PTHR43124">
    <property type="entry name" value="PURINE EFFLUX PUMP PBUE"/>
    <property type="match status" value="1"/>
</dbReference>
<dbReference type="OrthoDB" id="272777at2"/>
<evidence type="ECO:0000259" key="7">
    <source>
        <dbReference type="PROSITE" id="PS50850"/>
    </source>
</evidence>
<feature type="transmembrane region" description="Helical" evidence="6">
    <location>
        <begin position="239"/>
        <end position="260"/>
    </location>
</feature>
<feature type="transmembrane region" description="Helical" evidence="6">
    <location>
        <begin position="328"/>
        <end position="350"/>
    </location>
</feature>
<name>A0A5D4GUK8_9HYPH</name>
<keyword evidence="5 6" id="KW-0472">Membrane</keyword>
<dbReference type="PROSITE" id="PS50850">
    <property type="entry name" value="MFS"/>
    <property type="match status" value="1"/>
</dbReference>
<evidence type="ECO:0000313" key="9">
    <source>
        <dbReference type="Proteomes" id="UP000323258"/>
    </source>
</evidence>
<evidence type="ECO:0000256" key="5">
    <source>
        <dbReference type="ARBA" id="ARBA00023136"/>
    </source>
</evidence>
<dbReference type="InterPro" id="IPR020846">
    <property type="entry name" value="MFS_dom"/>
</dbReference>
<dbReference type="InterPro" id="IPR036259">
    <property type="entry name" value="MFS_trans_sf"/>
</dbReference>
<feature type="transmembrane region" description="Helical" evidence="6">
    <location>
        <begin position="38"/>
        <end position="61"/>
    </location>
</feature>
<dbReference type="EMBL" id="VSZS01000065">
    <property type="protein sequence ID" value="TYR30975.1"/>
    <property type="molecule type" value="Genomic_DNA"/>
</dbReference>
<reference evidence="8 9" key="2">
    <citation type="submission" date="2019-09" db="EMBL/GenBank/DDBJ databases">
        <title>Mesorhizobium sp. MaA-C15 isolated from Microcystis aeruginosa.</title>
        <authorList>
            <person name="Jeong S.E."/>
            <person name="Jin H.M."/>
            <person name="Jeon C.O."/>
        </authorList>
    </citation>
    <scope>NUCLEOTIDE SEQUENCE [LARGE SCALE GENOMIC DNA]</scope>
    <source>
        <strain evidence="8 9">MaA-C15</strain>
    </source>
</reference>
<keyword evidence="4 6" id="KW-1133">Transmembrane helix</keyword>
<protein>
    <submittedName>
        <fullName evidence="8">MFS transporter</fullName>
    </submittedName>
</protein>
<evidence type="ECO:0000256" key="4">
    <source>
        <dbReference type="ARBA" id="ARBA00022989"/>
    </source>
</evidence>
<feature type="transmembrane region" description="Helical" evidence="6">
    <location>
        <begin position="199"/>
        <end position="219"/>
    </location>
</feature>
<dbReference type="InterPro" id="IPR050189">
    <property type="entry name" value="MFS_Efflux_Transporters"/>
</dbReference>
<dbReference type="RefSeq" id="WP_148915776.1">
    <property type="nucleotide sequence ID" value="NZ_VSZS01000065.1"/>
</dbReference>
<feature type="transmembrane region" description="Helical" evidence="6">
    <location>
        <begin position="296"/>
        <end position="316"/>
    </location>
</feature>
<proteinExistence type="predicted"/>
<dbReference type="InterPro" id="IPR011701">
    <property type="entry name" value="MFS"/>
</dbReference>
<keyword evidence="9" id="KW-1185">Reference proteome</keyword>
<dbReference type="AlphaFoldDB" id="A0A5D4GUK8"/>
<comment type="caution">
    <text evidence="8">The sequence shown here is derived from an EMBL/GenBank/DDBJ whole genome shotgun (WGS) entry which is preliminary data.</text>
</comment>
<sequence>MAGLAALAIAYVLSQFYRSFMAVLTPSLIAELGATKAQLSFASGAWFIAFAAAQFAIGVWLDRYGPKRTASVLLAVGGGGGAMLFAMATEPWMVTAAMAFIGIGCAPVLMASVFIFARTYSPARLAILVSWLVGFGSFGNVIGASPLASAADAFGWRPVMVGLGCVTLMTAVAIQIFVRDPARHGDGSGDNGFAGYLELFSLRVLWPILPLVAFNYAAAAGIRGLWAGPYLSDVYGLDALAIGQVTLFMALAMVAGSFIYGPLDTFFGTRKWVAIVGNTLGLAALVFIALNPVTTVTATTAILVVIGITGGSYGLLMAHGRAFLPPHLTGRGVTLLNFFSIGGVGVMQFATGGVVTASTVPEDPSAAYAALFWFYAIMLAISLLIYLAARDAKPEKPAKEISG</sequence>
<feature type="transmembrane region" description="Helical" evidence="6">
    <location>
        <begin position="94"/>
        <end position="116"/>
    </location>
</feature>
<feature type="transmembrane region" description="Helical" evidence="6">
    <location>
        <begin position="70"/>
        <end position="88"/>
    </location>
</feature>
<feature type="transmembrane region" description="Helical" evidence="6">
    <location>
        <begin position="370"/>
        <end position="389"/>
    </location>
</feature>
<organism evidence="8 9">
    <name type="scientific">Neoaquamicrobium microcysteis</name>
    <dbReference type="NCBI Taxonomy" id="2682781"/>
    <lineage>
        <taxon>Bacteria</taxon>
        <taxon>Pseudomonadati</taxon>
        <taxon>Pseudomonadota</taxon>
        <taxon>Alphaproteobacteria</taxon>
        <taxon>Hyphomicrobiales</taxon>
        <taxon>Phyllobacteriaceae</taxon>
        <taxon>Neoaquamicrobium</taxon>
    </lineage>
</organism>
<evidence type="ECO:0000256" key="2">
    <source>
        <dbReference type="ARBA" id="ARBA00022475"/>
    </source>
</evidence>
<feature type="transmembrane region" description="Helical" evidence="6">
    <location>
        <begin position="159"/>
        <end position="178"/>
    </location>
</feature>
<dbReference type="SUPFAM" id="SSF103473">
    <property type="entry name" value="MFS general substrate transporter"/>
    <property type="match status" value="1"/>
</dbReference>
<dbReference type="Gene3D" id="1.20.1250.20">
    <property type="entry name" value="MFS general substrate transporter like domains"/>
    <property type="match status" value="2"/>
</dbReference>
<gene>
    <name evidence="8" type="ORF">FY036_16170</name>
</gene>
<evidence type="ECO:0000256" key="3">
    <source>
        <dbReference type="ARBA" id="ARBA00022692"/>
    </source>
</evidence>
<reference evidence="8 9" key="1">
    <citation type="submission" date="2019-08" db="EMBL/GenBank/DDBJ databases">
        <authorList>
            <person name="Seo Y.L."/>
        </authorList>
    </citation>
    <scope>NUCLEOTIDE SEQUENCE [LARGE SCALE GENOMIC DNA]</scope>
    <source>
        <strain evidence="8 9">MaA-C15</strain>
    </source>
</reference>
<dbReference type="PANTHER" id="PTHR43124:SF3">
    <property type="entry name" value="CHLORAMPHENICOL EFFLUX PUMP RV0191"/>
    <property type="match status" value="1"/>
</dbReference>
<feature type="transmembrane region" description="Helical" evidence="6">
    <location>
        <begin position="125"/>
        <end position="147"/>
    </location>
</feature>
<evidence type="ECO:0000256" key="6">
    <source>
        <dbReference type="SAM" id="Phobius"/>
    </source>
</evidence>
<dbReference type="GO" id="GO:0005886">
    <property type="term" value="C:plasma membrane"/>
    <property type="evidence" value="ECO:0007669"/>
    <property type="project" value="UniProtKB-SubCell"/>
</dbReference>
<dbReference type="Proteomes" id="UP000323258">
    <property type="component" value="Unassembled WGS sequence"/>
</dbReference>